<evidence type="ECO:0000256" key="1">
    <source>
        <dbReference type="SAM" id="MobiDB-lite"/>
    </source>
</evidence>
<sequence>MQRNASIWSSSSRTHGVQERQVVFSGTDYGLCTMSETVPQTLDEIMTHISRFNLRKGGDPTEEDSAQDASKSPEPPPISPQERREMARGMKLPRAHRTTAKQINDDSH</sequence>
<keyword evidence="3" id="KW-1185">Reference proteome</keyword>
<dbReference type="AlphaFoldDB" id="A0A9P6LV38"/>
<evidence type="ECO:0000313" key="2">
    <source>
        <dbReference type="EMBL" id="KAF9943980.1"/>
    </source>
</evidence>
<comment type="caution">
    <text evidence="2">The sequence shown here is derived from an EMBL/GenBank/DDBJ whole genome shotgun (WGS) entry which is preliminary data.</text>
</comment>
<organism evidence="2 3">
    <name type="scientific">Mortierella alpina</name>
    <name type="common">Oleaginous fungus</name>
    <name type="synonym">Mortierella renispora</name>
    <dbReference type="NCBI Taxonomy" id="64518"/>
    <lineage>
        <taxon>Eukaryota</taxon>
        <taxon>Fungi</taxon>
        <taxon>Fungi incertae sedis</taxon>
        <taxon>Mucoromycota</taxon>
        <taxon>Mortierellomycotina</taxon>
        <taxon>Mortierellomycetes</taxon>
        <taxon>Mortierellales</taxon>
        <taxon>Mortierellaceae</taxon>
        <taxon>Mortierella</taxon>
    </lineage>
</organism>
<protein>
    <submittedName>
        <fullName evidence="2">Uncharacterized protein</fullName>
    </submittedName>
</protein>
<dbReference type="OrthoDB" id="2449179at2759"/>
<feature type="non-terminal residue" evidence="2">
    <location>
        <position position="1"/>
    </location>
</feature>
<gene>
    <name evidence="2" type="ORF">BGZ70_005191</name>
</gene>
<name>A0A9P6LV38_MORAP</name>
<reference evidence="2" key="1">
    <citation type="journal article" date="2020" name="Fungal Divers.">
        <title>Resolving the Mortierellaceae phylogeny through synthesis of multi-gene phylogenetics and phylogenomics.</title>
        <authorList>
            <person name="Vandepol N."/>
            <person name="Liber J."/>
            <person name="Desiro A."/>
            <person name="Na H."/>
            <person name="Kennedy M."/>
            <person name="Barry K."/>
            <person name="Grigoriev I.V."/>
            <person name="Miller A.N."/>
            <person name="O'Donnell K."/>
            <person name="Stajich J.E."/>
            <person name="Bonito G."/>
        </authorList>
    </citation>
    <scope>NUCLEOTIDE SEQUENCE</scope>
    <source>
        <strain evidence="2">CK1249</strain>
    </source>
</reference>
<dbReference type="EMBL" id="JAAAHY010002741">
    <property type="protein sequence ID" value="KAF9943980.1"/>
    <property type="molecule type" value="Genomic_DNA"/>
</dbReference>
<evidence type="ECO:0000313" key="3">
    <source>
        <dbReference type="Proteomes" id="UP000738359"/>
    </source>
</evidence>
<dbReference type="Proteomes" id="UP000738359">
    <property type="component" value="Unassembled WGS sequence"/>
</dbReference>
<feature type="region of interest" description="Disordered" evidence="1">
    <location>
        <begin position="53"/>
        <end position="108"/>
    </location>
</feature>
<proteinExistence type="predicted"/>
<accession>A0A9P6LV38</accession>